<protein>
    <recommendedName>
        <fullName evidence="6">DUF4376 domain-containing protein</fullName>
    </recommendedName>
</protein>
<accession>A0A6J5PG35</accession>
<evidence type="ECO:0008006" key="6">
    <source>
        <dbReference type="Google" id="ProtNLM"/>
    </source>
</evidence>
<sequence length="172" mass="19382">MTRWLYNGTKTINDGQAWADDYGTQHPSNWHMWTLEEKQAKGLVEVIETQQPDSRLYHWGQNPNGTYTSTPKDLDDSIVPGEGSTDRVQKGLRSQFIDQVKQQQQSLLAQTDWAVIRKQDTGTAIPEAIATYRAAVRAKSTSMREAIANTATIQDMELLVTSGTLSDWPQQE</sequence>
<dbReference type="EMBL" id="LR796816">
    <property type="protein sequence ID" value="CAB4167400.1"/>
    <property type="molecule type" value="Genomic_DNA"/>
</dbReference>
<reference evidence="3" key="1">
    <citation type="submission" date="2020-05" db="EMBL/GenBank/DDBJ databases">
        <authorList>
            <person name="Chiriac C."/>
            <person name="Salcher M."/>
            <person name="Ghai R."/>
            <person name="Kavagutti S V."/>
        </authorList>
    </citation>
    <scope>NUCLEOTIDE SEQUENCE</scope>
</reference>
<proteinExistence type="predicted"/>
<dbReference type="EMBL" id="LR797357">
    <property type="protein sequence ID" value="CAB4205335.1"/>
    <property type="molecule type" value="Genomic_DNA"/>
</dbReference>
<dbReference type="EMBL" id="LR797251">
    <property type="protein sequence ID" value="CAB4196474.1"/>
    <property type="molecule type" value="Genomic_DNA"/>
</dbReference>
<evidence type="ECO:0000313" key="3">
    <source>
        <dbReference type="EMBL" id="CAB4168451.1"/>
    </source>
</evidence>
<gene>
    <name evidence="4" type="ORF">UFOVP1292_78</name>
    <name evidence="5" type="ORF">UFOVP1411_69</name>
    <name evidence="2" type="ORF">UFOVP859_17</name>
    <name evidence="3" type="ORF">UFOVP882_13</name>
</gene>
<evidence type="ECO:0000313" key="4">
    <source>
        <dbReference type="EMBL" id="CAB4196474.1"/>
    </source>
</evidence>
<evidence type="ECO:0000256" key="1">
    <source>
        <dbReference type="SAM" id="MobiDB-lite"/>
    </source>
</evidence>
<feature type="region of interest" description="Disordered" evidence="1">
    <location>
        <begin position="55"/>
        <end position="76"/>
    </location>
</feature>
<evidence type="ECO:0000313" key="2">
    <source>
        <dbReference type="EMBL" id="CAB4167400.1"/>
    </source>
</evidence>
<organism evidence="3">
    <name type="scientific">uncultured Caudovirales phage</name>
    <dbReference type="NCBI Taxonomy" id="2100421"/>
    <lineage>
        <taxon>Viruses</taxon>
        <taxon>Duplodnaviria</taxon>
        <taxon>Heunggongvirae</taxon>
        <taxon>Uroviricota</taxon>
        <taxon>Caudoviricetes</taxon>
        <taxon>Peduoviridae</taxon>
        <taxon>Maltschvirus</taxon>
        <taxon>Maltschvirus maltsch</taxon>
    </lineage>
</organism>
<name>A0A6J5PG35_9CAUD</name>
<feature type="compositionally biased region" description="Polar residues" evidence="1">
    <location>
        <begin position="61"/>
        <end position="71"/>
    </location>
</feature>
<dbReference type="EMBL" id="LR796826">
    <property type="protein sequence ID" value="CAB4168451.1"/>
    <property type="molecule type" value="Genomic_DNA"/>
</dbReference>
<evidence type="ECO:0000313" key="5">
    <source>
        <dbReference type="EMBL" id="CAB4205335.1"/>
    </source>
</evidence>